<reference evidence="2 3" key="1">
    <citation type="journal article" date="2015" name="Biotechnol. Biofuels">
        <title>Enhanced degradation of softwood versus hardwood by the white-rot fungus Pycnoporus coccineus.</title>
        <authorList>
            <person name="Couturier M."/>
            <person name="Navarro D."/>
            <person name="Chevret D."/>
            <person name="Henrissat B."/>
            <person name="Piumi F."/>
            <person name="Ruiz-Duenas F.J."/>
            <person name="Martinez A.T."/>
            <person name="Grigoriev I.V."/>
            <person name="Riley R."/>
            <person name="Lipzen A."/>
            <person name="Berrin J.G."/>
            <person name="Master E.R."/>
            <person name="Rosso M.N."/>
        </authorList>
    </citation>
    <scope>NUCLEOTIDE SEQUENCE [LARGE SCALE GENOMIC DNA]</scope>
    <source>
        <strain evidence="2 3">BRFM310</strain>
    </source>
</reference>
<gene>
    <name evidence="2" type="ORF">PYCCODRAFT_1463103</name>
</gene>
<proteinExistence type="predicted"/>
<feature type="compositionally biased region" description="Basic residues" evidence="1">
    <location>
        <begin position="189"/>
        <end position="205"/>
    </location>
</feature>
<feature type="compositionally biased region" description="Polar residues" evidence="1">
    <location>
        <begin position="158"/>
        <end position="178"/>
    </location>
</feature>
<evidence type="ECO:0000313" key="2">
    <source>
        <dbReference type="EMBL" id="OSD07805.1"/>
    </source>
</evidence>
<accession>A0A1Y2J317</accession>
<dbReference type="Proteomes" id="UP000193067">
    <property type="component" value="Unassembled WGS sequence"/>
</dbReference>
<organism evidence="2 3">
    <name type="scientific">Trametes coccinea (strain BRFM310)</name>
    <name type="common">Pycnoporus coccineus</name>
    <dbReference type="NCBI Taxonomy" id="1353009"/>
    <lineage>
        <taxon>Eukaryota</taxon>
        <taxon>Fungi</taxon>
        <taxon>Dikarya</taxon>
        <taxon>Basidiomycota</taxon>
        <taxon>Agaricomycotina</taxon>
        <taxon>Agaricomycetes</taxon>
        <taxon>Polyporales</taxon>
        <taxon>Polyporaceae</taxon>
        <taxon>Trametes</taxon>
    </lineage>
</organism>
<keyword evidence="3" id="KW-1185">Reference proteome</keyword>
<evidence type="ECO:0000256" key="1">
    <source>
        <dbReference type="SAM" id="MobiDB-lite"/>
    </source>
</evidence>
<name>A0A1Y2J317_TRAC3</name>
<dbReference type="AlphaFoldDB" id="A0A1Y2J317"/>
<feature type="region of interest" description="Disordered" evidence="1">
    <location>
        <begin position="103"/>
        <end position="205"/>
    </location>
</feature>
<protein>
    <submittedName>
        <fullName evidence="2">Uncharacterized protein</fullName>
    </submittedName>
</protein>
<dbReference type="EMBL" id="KZ084087">
    <property type="protein sequence ID" value="OSD07805.1"/>
    <property type="molecule type" value="Genomic_DNA"/>
</dbReference>
<sequence length="205" mass="22320">MSIAIRPPETPYRTAGPSVGRACWGLTSGRCLLLANLHLRLLATLTYPNVSVLISSLYTRGVKMDTTTTLHTSPSRLPLRWRRKLAPELVPDILPSTERAIAAAPSPPVDPTPKSAVEGAPSHSNLPFKWRRKLAPKLTIKLPPAKPAPSPLRRRTRSQTAASMAKTNVLASSEKLNATQTTSTQSEKKKGRKRRGKAARRGVKA</sequence>
<evidence type="ECO:0000313" key="3">
    <source>
        <dbReference type="Proteomes" id="UP000193067"/>
    </source>
</evidence>